<accession>A0AA35UGT4</accession>
<evidence type="ECO:0000256" key="2">
    <source>
        <dbReference type="ARBA" id="ARBA00023180"/>
    </source>
</evidence>
<dbReference type="PANTHER" id="PTHR31284">
    <property type="entry name" value="ACID PHOSPHATASE-LIKE PROTEIN"/>
    <property type="match status" value="1"/>
</dbReference>
<proteinExistence type="predicted"/>
<dbReference type="InterPro" id="IPR036412">
    <property type="entry name" value="HAD-like_sf"/>
</dbReference>
<protein>
    <submittedName>
        <fullName evidence="4">Acid phosphatase</fullName>
    </submittedName>
</protein>
<dbReference type="PIRSF" id="PIRSF002674">
    <property type="entry name" value="VSP"/>
    <property type="match status" value="1"/>
</dbReference>
<dbReference type="SUPFAM" id="SSF56784">
    <property type="entry name" value="HAD-like"/>
    <property type="match status" value="1"/>
</dbReference>
<evidence type="ECO:0000256" key="1">
    <source>
        <dbReference type="ARBA" id="ARBA00022729"/>
    </source>
</evidence>
<dbReference type="PROSITE" id="PS51257">
    <property type="entry name" value="PROKAR_LIPOPROTEIN"/>
    <property type="match status" value="1"/>
</dbReference>
<evidence type="ECO:0000313" key="5">
    <source>
        <dbReference type="Proteomes" id="UP001176960"/>
    </source>
</evidence>
<dbReference type="Proteomes" id="UP001176960">
    <property type="component" value="Unassembled WGS sequence"/>
</dbReference>
<evidence type="ECO:0000313" key="4">
    <source>
        <dbReference type="EMBL" id="CAI9119736.1"/>
    </source>
</evidence>
<keyword evidence="2" id="KW-0325">Glycoprotein</keyword>
<evidence type="ECO:0000256" key="3">
    <source>
        <dbReference type="SAM" id="SignalP"/>
    </source>
</evidence>
<dbReference type="AlphaFoldDB" id="A0AA35UGT4"/>
<dbReference type="EMBL" id="CATKSH010000002">
    <property type="protein sequence ID" value="CAI9119736.1"/>
    <property type="molecule type" value="Genomic_DNA"/>
</dbReference>
<dbReference type="InterPro" id="IPR023214">
    <property type="entry name" value="HAD_sf"/>
</dbReference>
<feature type="signal peptide" evidence="3">
    <location>
        <begin position="1"/>
        <end position="27"/>
    </location>
</feature>
<comment type="caution">
    <text evidence="4">The sequence shown here is derived from an EMBL/GenBank/DDBJ whole genome shotgun (WGS) entry which is preliminary data.</text>
</comment>
<dbReference type="Gene3D" id="3.40.50.1000">
    <property type="entry name" value="HAD superfamily/HAD-like"/>
    <property type="match status" value="1"/>
</dbReference>
<dbReference type="PANTHER" id="PTHR31284:SF10">
    <property type="entry name" value="ACID PHOSPHATASE-LIKE PROTEIN"/>
    <property type="match status" value="1"/>
</dbReference>
<gene>
    <name evidence="4" type="ORF">LMG32879_000560</name>
</gene>
<dbReference type="InterPro" id="IPR014403">
    <property type="entry name" value="APS1/VSP"/>
</dbReference>
<keyword evidence="1 3" id="KW-0732">Signal</keyword>
<reference evidence="4" key="1">
    <citation type="submission" date="2023-03" db="EMBL/GenBank/DDBJ databases">
        <authorList>
            <person name="Cleenwerck I."/>
        </authorList>
    </citation>
    <scope>NUCLEOTIDE SEQUENCE</scope>
    <source>
        <strain evidence="4">LMG 32879</strain>
    </source>
</reference>
<feature type="chain" id="PRO_5041403475" evidence="3">
    <location>
        <begin position="28"/>
        <end position="236"/>
    </location>
</feature>
<dbReference type="InterPro" id="IPR005519">
    <property type="entry name" value="Acid_phosphat_B-like"/>
</dbReference>
<sequence>MARRFAGVFLTALLLCGCVTTMSPTDAQTVGSEPFNVGDAQRAASAYYESGRYAQDLDAVFSEVRRWVREHARQHARPAIVLDIDETSVSNWLAMKADGFGYIRAGDCNRLPQGPCGWLAWEESERAPAIPGALALVREAHSLGVAVFFVTGRYEDERHATEANLRAAGYDNWRGLILRPVHSHTESAMQYKAPARARIEAEGYRIIANIGDQPSDLDGGHAERTFLLPNPFYRVP</sequence>
<dbReference type="RefSeq" id="WP_289841571.1">
    <property type="nucleotide sequence ID" value="NZ_CATKSH010000002.1"/>
</dbReference>
<dbReference type="Pfam" id="PF03767">
    <property type="entry name" value="Acid_phosphat_B"/>
    <property type="match status" value="1"/>
</dbReference>
<name>A0AA35UGT4_9PROT</name>
<keyword evidence="5" id="KW-1185">Reference proteome</keyword>
<organism evidence="4 5">
    <name type="scientific">Brytella acorum</name>
    <dbReference type="NCBI Taxonomy" id="2959299"/>
    <lineage>
        <taxon>Bacteria</taxon>
        <taxon>Pseudomonadati</taxon>
        <taxon>Pseudomonadota</taxon>
        <taxon>Alphaproteobacteria</taxon>
        <taxon>Acetobacterales</taxon>
        <taxon>Acetobacteraceae</taxon>
        <taxon>Brytella</taxon>
    </lineage>
</organism>